<feature type="compositionally biased region" description="Polar residues" evidence="1">
    <location>
        <begin position="166"/>
        <end position="176"/>
    </location>
</feature>
<keyword evidence="3" id="KW-1185">Reference proteome</keyword>
<protein>
    <submittedName>
        <fullName evidence="2">Uncharacterized protein</fullName>
    </submittedName>
</protein>
<comment type="caution">
    <text evidence="2">The sequence shown here is derived from an EMBL/GenBank/DDBJ whole genome shotgun (WGS) entry which is preliminary data.</text>
</comment>
<evidence type="ECO:0000313" key="3">
    <source>
        <dbReference type="Proteomes" id="UP001465976"/>
    </source>
</evidence>
<dbReference type="EMBL" id="JBAHYK010000555">
    <property type="protein sequence ID" value="KAL0573016.1"/>
    <property type="molecule type" value="Genomic_DNA"/>
</dbReference>
<sequence>MDTHTLAAWNHTLNTQDFVYSTEDRYDTTQPMHPRTAAAGTDTRAGWGTEYHYDQSHLGQTAQFYASQDHPHSHSNTRQYHAVHAHPSSPYGYHNHTPDHPQPNPADLYAFGAAGQSGAVKRENSGVYGGGYMPPSHTSTHSSYYTYLQSISQETLPAPRKKSWGTVPSSRGSTPPGTYATAGLSPSPEHDDNTWVEWNWGWNWKGAAQDTEKRKARSTYSSFEASSSTAYRY</sequence>
<accession>A0ABR3FCH3</accession>
<gene>
    <name evidence="2" type="ORF">V5O48_008943</name>
</gene>
<name>A0ABR3FCH3_9AGAR</name>
<dbReference type="Proteomes" id="UP001465976">
    <property type="component" value="Unassembled WGS sequence"/>
</dbReference>
<reference evidence="2 3" key="1">
    <citation type="submission" date="2024-02" db="EMBL/GenBank/DDBJ databases">
        <title>A draft genome for the cacao thread blight pathogen Marasmius crinis-equi.</title>
        <authorList>
            <person name="Cohen S.P."/>
            <person name="Baruah I.K."/>
            <person name="Amoako-Attah I."/>
            <person name="Bukari Y."/>
            <person name="Meinhardt L.W."/>
            <person name="Bailey B.A."/>
        </authorList>
    </citation>
    <scope>NUCLEOTIDE SEQUENCE [LARGE SCALE GENOMIC DNA]</scope>
    <source>
        <strain evidence="2 3">GH-76</strain>
    </source>
</reference>
<evidence type="ECO:0000313" key="2">
    <source>
        <dbReference type="EMBL" id="KAL0573016.1"/>
    </source>
</evidence>
<feature type="region of interest" description="Disordered" evidence="1">
    <location>
        <begin position="156"/>
        <end position="190"/>
    </location>
</feature>
<feature type="compositionally biased region" description="Low complexity" evidence="1">
    <location>
        <begin position="218"/>
        <end position="233"/>
    </location>
</feature>
<organism evidence="2 3">
    <name type="scientific">Marasmius crinis-equi</name>
    <dbReference type="NCBI Taxonomy" id="585013"/>
    <lineage>
        <taxon>Eukaryota</taxon>
        <taxon>Fungi</taxon>
        <taxon>Dikarya</taxon>
        <taxon>Basidiomycota</taxon>
        <taxon>Agaricomycotina</taxon>
        <taxon>Agaricomycetes</taxon>
        <taxon>Agaricomycetidae</taxon>
        <taxon>Agaricales</taxon>
        <taxon>Marasmiineae</taxon>
        <taxon>Marasmiaceae</taxon>
        <taxon>Marasmius</taxon>
    </lineage>
</organism>
<proteinExistence type="predicted"/>
<evidence type="ECO:0000256" key="1">
    <source>
        <dbReference type="SAM" id="MobiDB-lite"/>
    </source>
</evidence>
<feature type="region of interest" description="Disordered" evidence="1">
    <location>
        <begin position="209"/>
        <end position="233"/>
    </location>
</feature>